<accession>A0A8G1W3Q3</accession>
<dbReference type="Proteomes" id="UP000249789">
    <property type="component" value="Unassembled WGS sequence"/>
</dbReference>
<sequence length="132" mass="14555">MVSRPPRVPPGYIAIYGADKVILLMVLHLNSSVACDPERPFDSAEAQRVVERGFIDTFCGRVIRSNISGDFASPRSYDEVVGREGAFETCVELTRELMCAVHHDPSVLQGNGESLRDRLLQGWGFCVDAKKG</sequence>
<dbReference type="GeneID" id="63865533"/>
<evidence type="ECO:0000313" key="2">
    <source>
        <dbReference type="Proteomes" id="UP000249789"/>
    </source>
</evidence>
<organism evidence="1 2">
    <name type="scientific">Aspergillus fijiensis CBS 313.89</name>
    <dbReference type="NCBI Taxonomy" id="1448319"/>
    <lineage>
        <taxon>Eukaryota</taxon>
        <taxon>Fungi</taxon>
        <taxon>Dikarya</taxon>
        <taxon>Ascomycota</taxon>
        <taxon>Pezizomycotina</taxon>
        <taxon>Eurotiomycetes</taxon>
        <taxon>Eurotiomycetidae</taxon>
        <taxon>Eurotiales</taxon>
        <taxon>Aspergillaceae</taxon>
        <taxon>Aspergillus</taxon>
    </lineage>
</organism>
<dbReference type="OrthoDB" id="4415533at2759"/>
<dbReference type="AlphaFoldDB" id="A0A8G1W3Q3"/>
<keyword evidence="2" id="KW-1185">Reference proteome</keyword>
<name>A0A8G1W3Q3_9EURO</name>
<dbReference type="RefSeq" id="XP_040805958.1">
    <property type="nucleotide sequence ID" value="XM_040948200.1"/>
</dbReference>
<proteinExistence type="predicted"/>
<protein>
    <submittedName>
        <fullName evidence="1">Uncharacterized protein</fullName>
    </submittedName>
</protein>
<gene>
    <name evidence="1" type="ORF">BO72DRAFT_491577</name>
</gene>
<dbReference type="VEuPathDB" id="FungiDB:BO72DRAFT_491577"/>
<evidence type="ECO:0000313" key="1">
    <source>
        <dbReference type="EMBL" id="RAK81948.1"/>
    </source>
</evidence>
<reference evidence="1 2" key="1">
    <citation type="submission" date="2018-02" db="EMBL/GenBank/DDBJ databases">
        <title>The genomes of Aspergillus section Nigri reveals drivers in fungal speciation.</title>
        <authorList>
            <consortium name="DOE Joint Genome Institute"/>
            <person name="Vesth T.C."/>
            <person name="Nybo J."/>
            <person name="Theobald S."/>
            <person name="Brandl J."/>
            <person name="Frisvad J.C."/>
            <person name="Nielsen K.F."/>
            <person name="Lyhne E.K."/>
            <person name="Kogle M.E."/>
            <person name="Kuo A."/>
            <person name="Riley R."/>
            <person name="Clum A."/>
            <person name="Nolan M."/>
            <person name="Lipzen A."/>
            <person name="Salamov A."/>
            <person name="Henrissat B."/>
            <person name="Wiebenga A."/>
            <person name="De vries R.P."/>
            <person name="Grigoriev I.V."/>
            <person name="Mortensen U.H."/>
            <person name="Andersen M.R."/>
            <person name="Baker S.E."/>
        </authorList>
    </citation>
    <scope>NUCLEOTIDE SEQUENCE [LARGE SCALE GENOMIC DNA]</scope>
    <source>
        <strain evidence="1 2">CBS 313.89</strain>
    </source>
</reference>
<dbReference type="PROSITE" id="PS51257">
    <property type="entry name" value="PROKAR_LIPOPROTEIN"/>
    <property type="match status" value="1"/>
</dbReference>
<dbReference type="EMBL" id="KZ824623">
    <property type="protein sequence ID" value="RAK81948.1"/>
    <property type="molecule type" value="Genomic_DNA"/>
</dbReference>